<keyword evidence="1" id="KW-0812">Transmembrane</keyword>
<keyword evidence="1" id="KW-1133">Transmembrane helix</keyword>
<sequence>MATANDVERARRDGVLLGIPLGDLGWFQSLLMGLATGFAAFFATTFCAILVLLVYMSVTHHPVDFAIAYRRAGFPVGVVVMALALSYLGVQWARRMARKSQRS</sequence>
<dbReference type="Proteomes" id="UP000584867">
    <property type="component" value="Unassembled WGS sequence"/>
</dbReference>
<dbReference type="AlphaFoldDB" id="A0A7W8EA01"/>
<evidence type="ECO:0000313" key="2">
    <source>
        <dbReference type="EMBL" id="MBB5065058.1"/>
    </source>
</evidence>
<dbReference type="RefSeq" id="WP_184257454.1">
    <property type="nucleotide sequence ID" value="NZ_JACHIO010000014.1"/>
</dbReference>
<evidence type="ECO:0000256" key="1">
    <source>
        <dbReference type="SAM" id="Phobius"/>
    </source>
</evidence>
<organism evidence="2 3">
    <name type="scientific">Granulicella mallensis</name>
    <dbReference type="NCBI Taxonomy" id="940614"/>
    <lineage>
        <taxon>Bacteria</taxon>
        <taxon>Pseudomonadati</taxon>
        <taxon>Acidobacteriota</taxon>
        <taxon>Terriglobia</taxon>
        <taxon>Terriglobales</taxon>
        <taxon>Acidobacteriaceae</taxon>
        <taxon>Granulicella</taxon>
    </lineage>
</organism>
<keyword evidence="1" id="KW-0472">Membrane</keyword>
<gene>
    <name evidence="2" type="ORF">HDF15_003421</name>
</gene>
<evidence type="ECO:0000313" key="3">
    <source>
        <dbReference type="Proteomes" id="UP000584867"/>
    </source>
</evidence>
<proteinExistence type="predicted"/>
<protein>
    <submittedName>
        <fullName evidence="2">ABC-type dipeptide/oligopeptide/nickel transport system permease subunit</fullName>
    </submittedName>
</protein>
<reference evidence="2 3" key="1">
    <citation type="submission" date="2020-08" db="EMBL/GenBank/DDBJ databases">
        <title>Genomic Encyclopedia of Type Strains, Phase IV (KMG-V): Genome sequencing to study the core and pangenomes of soil and plant-associated prokaryotes.</title>
        <authorList>
            <person name="Whitman W."/>
        </authorList>
    </citation>
    <scope>NUCLEOTIDE SEQUENCE [LARGE SCALE GENOMIC DNA]</scope>
    <source>
        <strain evidence="2 3">X5P3</strain>
    </source>
</reference>
<accession>A0A7W8EA01</accession>
<feature type="transmembrane region" description="Helical" evidence="1">
    <location>
        <begin position="30"/>
        <end position="54"/>
    </location>
</feature>
<dbReference type="EMBL" id="JACHIO010000014">
    <property type="protein sequence ID" value="MBB5065058.1"/>
    <property type="molecule type" value="Genomic_DNA"/>
</dbReference>
<feature type="transmembrane region" description="Helical" evidence="1">
    <location>
        <begin position="74"/>
        <end position="93"/>
    </location>
</feature>
<name>A0A7W8EA01_9BACT</name>
<comment type="caution">
    <text evidence="2">The sequence shown here is derived from an EMBL/GenBank/DDBJ whole genome shotgun (WGS) entry which is preliminary data.</text>
</comment>